<feature type="domain" description="HTH arsR-type" evidence="4">
    <location>
        <begin position="2"/>
        <end position="92"/>
    </location>
</feature>
<protein>
    <recommendedName>
        <fullName evidence="4">HTH arsR-type domain-containing protein</fullName>
    </recommendedName>
</protein>
<evidence type="ECO:0000256" key="3">
    <source>
        <dbReference type="ARBA" id="ARBA00023163"/>
    </source>
</evidence>
<evidence type="ECO:0000313" key="5">
    <source>
        <dbReference type="EMBL" id="OGC80735.1"/>
    </source>
</evidence>
<evidence type="ECO:0000259" key="4">
    <source>
        <dbReference type="PROSITE" id="PS50987"/>
    </source>
</evidence>
<dbReference type="GO" id="GO:0003677">
    <property type="term" value="F:DNA binding"/>
    <property type="evidence" value="ECO:0007669"/>
    <property type="project" value="UniProtKB-KW"/>
</dbReference>
<organism evidence="5 6">
    <name type="scientific">Candidatus Adlerbacteria bacterium RIFCSPLOWO2_01_FULL_51_16</name>
    <dbReference type="NCBI Taxonomy" id="1797243"/>
    <lineage>
        <taxon>Bacteria</taxon>
        <taxon>Candidatus Adleribacteriota</taxon>
    </lineage>
</organism>
<dbReference type="SMART" id="SM00418">
    <property type="entry name" value="HTH_ARSR"/>
    <property type="match status" value="1"/>
</dbReference>
<dbReference type="SUPFAM" id="SSF46785">
    <property type="entry name" value="Winged helix' DNA-binding domain"/>
    <property type="match status" value="1"/>
</dbReference>
<dbReference type="PRINTS" id="PR00778">
    <property type="entry name" value="HTHARSR"/>
</dbReference>
<dbReference type="AlphaFoldDB" id="A0A1F4XGB3"/>
<evidence type="ECO:0000256" key="2">
    <source>
        <dbReference type="ARBA" id="ARBA00023125"/>
    </source>
</evidence>
<dbReference type="InterPro" id="IPR001845">
    <property type="entry name" value="HTH_ArsR_DNA-bd_dom"/>
</dbReference>
<proteinExistence type="predicted"/>
<dbReference type="Pfam" id="PF01022">
    <property type="entry name" value="HTH_5"/>
    <property type="match status" value="1"/>
</dbReference>
<evidence type="ECO:0000313" key="6">
    <source>
        <dbReference type="Proteomes" id="UP000176185"/>
    </source>
</evidence>
<dbReference type="PROSITE" id="PS50987">
    <property type="entry name" value="HTH_ARSR_2"/>
    <property type="match status" value="1"/>
</dbReference>
<sequence>MQKGSEYRRLERVIKGFANHRRLQILDLLKREPELSIEDISARLKIGYMNASDHLRKMAIAGLVLKRNEGVTVRHKLSPRAESILVFCKKLE</sequence>
<gene>
    <name evidence="5" type="ORF">A2943_02510</name>
</gene>
<keyword evidence="1" id="KW-0805">Transcription regulation</keyword>
<dbReference type="Gene3D" id="1.10.10.10">
    <property type="entry name" value="Winged helix-like DNA-binding domain superfamily/Winged helix DNA-binding domain"/>
    <property type="match status" value="1"/>
</dbReference>
<name>A0A1F4XGB3_9BACT</name>
<comment type="caution">
    <text evidence="5">The sequence shown here is derived from an EMBL/GenBank/DDBJ whole genome shotgun (WGS) entry which is preliminary data.</text>
</comment>
<dbReference type="PANTHER" id="PTHR33154:SF33">
    <property type="entry name" value="TRANSCRIPTIONAL REPRESSOR SDPR"/>
    <property type="match status" value="1"/>
</dbReference>
<dbReference type="Proteomes" id="UP000176185">
    <property type="component" value="Unassembled WGS sequence"/>
</dbReference>
<dbReference type="STRING" id="1797243.A2943_02510"/>
<dbReference type="InterPro" id="IPR051081">
    <property type="entry name" value="HTH_MetalResp_TranReg"/>
</dbReference>
<accession>A0A1F4XGB3</accession>
<evidence type="ECO:0000256" key="1">
    <source>
        <dbReference type="ARBA" id="ARBA00023015"/>
    </source>
</evidence>
<dbReference type="EMBL" id="MEWX01000014">
    <property type="protein sequence ID" value="OGC80735.1"/>
    <property type="molecule type" value="Genomic_DNA"/>
</dbReference>
<keyword evidence="3" id="KW-0804">Transcription</keyword>
<dbReference type="InterPro" id="IPR011991">
    <property type="entry name" value="ArsR-like_HTH"/>
</dbReference>
<dbReference type="GO" id="GO:0003700">
    <property type="term" value="F:DNA-binding transcription factor activity"/>
    <property type="evidence" value="ECO:0007669"/>
    <property type="project" value="InterPro"/>
</dbReference>
<dbReference type="InterPro" id="IPR036390">
    <property type="entry name" value="WH_DNA-bd_sf"/>
</dbReference>
<dbReference type="PANTHER" id="PTHR33154">
    <property type="entry name" value="TRANSCRIPTIONAL REGULATOR, ARSR FAMILY"/>
    <property type="match status" value="1"/>
</dbReference>
<keyword evidence="2" id="KW-0238">DNA-binding</keyword>
<dbReference type="CDD" id="cd00090">
    <property type="entry name" value="HTH_ARSR"/>
    <property type="match status" value="1"/>
</dbReference>
<dbReference type="InterPro" id="IPR036388">
    <property type="entry name" value="WH-like_DNA-bd_sf"/>
</dbReference>
<reference evidence="5 6" key="1">
    <citation type="journal article" date="2016" name="Nat. Commun.">
        <title>Thousands of microbial genomes shed light on interconnected biogeochemical processes in an aquifer system.</title>
        <authorList>
            <person name="Anantharaman K."/>
            <person name="Brown C.T."/>
            <person name="Hug L.A."/>
            <person name="Sharon I."/>
            <person name="Castelle C.J."/>
            <person name="Probst A.J."/>
            <person name="Thomas B.C."/>
            <person name="Singh A."/>
            <person name="Wilkins M.J."/>
            <person name="Karaoz U."/>
            <person name="Brodie E.L."/>
            <person name="Williams K.H."/>
            <person name="Hubbard S.S."/>
            <person name="Banfield J.F."/>
        </authorList>
    </citation>
    <scope>NUCLEOTIDE SEQUENCE [LARGE SCALE GENOMIC DNA]</scope>
</reference>